<name>A0A2C9XUX1_CABSO</name>
<evidence type="ECO:0000313" key="1">
    <source>
        <dbReference type="EMBL" id="OTP67898.1"/>
    </source>
</evidence>
<accession>A0A2C9XUX1</accession>
<evidence type="ECO:0000313" key="2">
    <source>
        <dbReference type="Proteomes" id="UP000195221"/>
    </source>
</evidence>
<reference evidence="1 2" key="1">
    <citation type="submission" date="2017-03" db="EMBL/GenBank/DDBJ databases">
        <title>Genome analysis of strain PAMC 26577.</title>
        <authorList>
            <person name="Oh H.-M."/>
            <person name="Yang J.-A."/>
        </authorList>
    </citation>
    <scope>NUCLEOTIDE SEQUENCE [LARGE SCALE GENOMIC DNA]</scope>
    <source>
        <strain evidence="1 2">PAMC 26577</strain>
    </source>
</reference>
<dbReference type="EMBL" id="NBTZ01000144">
    <property type="protein sequence ID" value="OTP67898.1"/>
    <property type="molecule type" value="Genomic_DNA"/>
</dbReference>
<comment type="caution">
    <text evidence="1">The sequence shown here is derived from an EMBL/GenBank/DDBJ whole genome shotgun (WGS) entry which is preliminary data.</text>
</comment>
<gene>
    <name evidence="1" type="ORF">PAMC26577_35265</name>
</gene>
<proteinExistence type="predicted"/>
<protein>
    <submittedName>
        <fullName evidence="1">Uncharacterized protein</fullName>
    </submittedName>
</protein>
<dbReference type="AlphaFoldDB" id="A0A2C9XUX1"/>
<sequence length="49" mass="5420">MEINATSKWRDEFANFPISISLAQHDLDVATNEICKAGGRPVVCNLESQ</sequence>
<dbReference type="Proteomes" id="UP000195221">
    <property type="component" value="Unassembled WGS sequence"/>
</dbReference>
<organism evidence="1 2">
    <name type="scientific">Caballeronia sordidicola</name>
    <name type="common">Burkholderia sordidicola</name>
    <dbReference type="NCBI Taxonomy" id="196367"/>
    <lineage>
        <taxon>Bacteria</taxon>
        <taxon>Pseudomonadati</taxon>
        <taxon>Pseudomonadota</taxon>
        <taxon>Betaproteobacteria</taxon>
        <taxon>Burkholderiales</taxon>
        <taxon>Burkholderiaceae</taxon>
        <taxon>Caballeronia</taxon>
    </lineage>
</organism>